<dbReference type="Gene3D" id="1.10.260.40">
    <property type="entry name" value="lambda repressor-like DNA-binding domains"/>
    <property type="match status" value="1"/>
</dbReference>
<reference evidence="2 3" key="1">
    <citation type="submission" date="2018-09" db="EMBL/GenBank/DDBJ databases">
        <title>Murine metabolic-syndrome-specific gut microbial biobank.</title>
        <authorList>
            <person name="Liu C."/>
        </authorList>
    </citation>
    <scope>NUCLEOTIDE SEQUENCE [LARGE SCALE GENOMIC DNA]</scope>
    <source>
        <strain evidence="2 3">0.1xD8-82</strain>
    </source>
</reference>
<protein>
    <submittedName>
        <fullName evidence="2">XRE family transcriptional regulator</fullName>
    </submittedName>
</protein>
<evidence type="ECO:0000259" key="1">
    <source>
        <dbReference type="PROSITE" id="PS50943"/>
    </source>
</evidence>
<dbReference type="InterPro" id="IPR010982">
    <property type="entry name" value="Lambda_DNA-bd_dom_sf"/>
</dbReference>
<dbReference type="SUPFAM" id="SSF47413">
    <property type="entry name" value="lambda repressor-like DNA-binding domains"/>
    <property type="match status" value="1"/>
</dbReference>
<evidence type="ECO:0000313" key="3">
    <source>
        <dbReference type="Proteomes" id="UP000280696"/>
    </source>
</evidence>
<name>A0A3A9AS41_9FIRM</name>
<dbReference type="EMBL" id="RAYQ01000014">
    <property type="protein sequence ID" value="RKI90401.1"/>
    <property type="molecule type" value="Genomic_DNA"/>
</dbReference>
<keyword evidence="3" id="KW-1185">Reference proteome</keyword>
<evidence type="ECO:0000313" key="2">
    <source>
        <dbReference type="EMBL" id="RKI90401.1"/>
    </source>
</evidence>
<dbReference type="CDD" id="cd00093">
    <property type="entry name" value="HTH_XRE"/>
    <property type="match status" value="1"/>
</dbReference>
<gene>
    <name evidence="2" type="ORF">D7V94_13275</name>
</gene>
<dbReference type="Proteomes" id="UP000280696">
    <property type="component" value="Unassembled WGS sequence"/>
</dbReference>
<dbReference type="GO" id="GO:0003677">
    <property type="term" value="F:DNA binding"/>
    <property type="evidence" value="ECO:0007669"/>
    <property type="project" value="InterPro"/>
</dbReference>
<dbReference type="InterPro" id="IPR001387">
    <property type="entry name" value="Cro/C1-type_HTH"/>
</dbReference>
<dbReference type="Pfam" id="PF01381">
    <property type="entry name" value="HTH_3"/>
    <property type="match status" value="1"/>
</dbReference>
<dbReference type="RefSeq" id="WP_120470554.1">
    <property type="nucleotide sequence ID" value="NZ_RAYQ01000014.1"/>
</dbReference>
<dbReference type="SMART" id="SM00530">
    <property type="entry name" value="HTH_XRE"/>
    <property type="match status" value="1"/>
</dbReference>
<feature type="domain" description="HTH cro/C1-type" evidence="1">
    <location>
        <begin position="18"/>
        <end position="79"/>
    </location>
</feature>
<organism evidence="2 3">
    <name type="scientific">Parablautia intestinalis</name>
    <dbReference type="NCBI Taxonomy" id="2320100"/>
    <lineage>
        <taxon>Bacteria</taxon>
        <taxon>Bacillati</taxon>
        <taxon>Bacillota</taxon>
        <taxon>Clostridia</taxon>
        <taxon>Lachnospirales</taxon>
        <taxon>Lachnospiraceae</taxon>
        <taxon>Parablautia</taxon>
    </lineage>
</organism>
<dbReference type="PROSITE" id="PS50943">
    <property type="entry name" value="HTH_CROC1"/>
    <property type="match status" value="1"/>
</dbReference>
<dbReference type="OrthoDB" id="2645343at2"/>
<accession>A0A3A9AS41</accession>
<proteinExistence type="predicted"/>
<sequence length="82" mass="9277">MYKNKAADGENNICGQKVKEIRERLPEKTSQRKLADMLQVEGLDLDKNAVQRIESGKRFVTDIELKVIAKVLGVSYQELLDG</sequence>
<dbReference type="AlphaFoldDB" id="A0A3A9AS41"/>
<comment type="caution">
    <text evidence="2">The sequence shown here is derived from an EMBL/GenBank/DDBJ whole genome shotgun (WGS) entry which is preliminary data.</text>
</comment>